<proteinExistence type="predicted"/>
<accession>W7QN71</accession>
<keyword evidence="1" id="KW-0732">Signal</keyword>
<evidence type="ECO:0000313" key="3">
    <source>
        <dbReference type="Proteomes" id="UP000019276"/>
    </source>
</evidence>
<dbReference type="PATRIC" id="fig|1328313.3.peg.1632"/>
<dbReference type="Proteomes" id="UP000019276">
    <property type="component" value="Unassembled WGS sequence"/>
</dbReference>
<dbReference type="eggNOG" id="ENOG50333BE">
    <property type="taxonomic scope" value="Bacteria"/>
</dbReference>
<evidence type="ECO:0000313" key="2">
    <source>
        <dbReference type="EMBL" id="EWH10397.1"/>
    </source>
</evidence>
<evidence type="ECO:0000256" key="1">
    <source>
        <dbReference type="SAM" id="SignalP"/>
    </source>
</evidence>
<organism evidence="2 3">
    <name type="scientific">Catenovulum agarivorans DS-2</name>
    <dbReference type="NCBI Taxonomy" id="1328313"/>
    <lineage>
        <taxon>Bacteria</taxon>
        <taxon>Pseudomonadati</taxon>
        <taxon>Pseudomonadota</taxon>
        <taxon>Gammaproteobacteria</taxon>
        <taxon>Alteromonadales</taxon>
        <taxon>Alteromonadaceae</taxon>
        <taxon>Catenovulum</taxon>
    </lineage>
</organism>
<reference evidence="2 3" key="1">
    <citation type="journal article" date="2014" name="Genome Announc.">
        <title>Draft Genome Sequence of the Agar-Degrading Bacterium Catenovulum sp. Strain DS-2, Isolated from Intestines of Haliotis diversicolor.</title>
        <authorList>
            <person name="Shan D."/>
            <person name="Li X."/>
            <person name="Gu Z."/>
            <person name="Wei G."/>
            <person name="Gao Z."/>
            <person name="Shao Z."/>
        </authorList>
    </citation>
    <scope>NUCLEOTIDE SEQUENCE [LARGE SCALE GENOMIC DNA]</scope>
    <source>
        <strain evidence="2 3">DS-2</strain>
    </source>
</reference>
<dbReference type="RefSeq" id="WP_035014210.1">
    <property type="nucleotide sequence ID" value="NZ_ARZY01000012.1"/>
</dbReference>
<dbReference type="EMBL" id="ARZY01000012">
    <property type="protein sequence ID" value="EWH10397.1"/>
    <property type="molecule type" value="Genomic_DNA"/>
</dbReference>
<dbReference type="STRING" id="1328313.DS2_07988"/>
<dbReference type="OrthoDB" id="5508986at2"/>
<comment type="caution">
    <text evidence="2">The sequence shown here is derived from an EMBL/GenBank/DDBJ whole genome shotgun (WGS) entry which is preliminary data.</text>
</comment>
<feature type="signal peptide" evidence="1">
    <location>
        <begin position="1"/>
        <end position="23"/>
    </location>
</feature>
<gene>
    <name evidence="2" type="ORF">DS2_07988</name>
</gene>
<keyword evidence="3" id="KW-1185">Reference proteome</keyword>
<feature type="chain" id="PRO_5004901016" evidence="1">
    <location>
        <begin position="24"/>
        <end position="153"/>
    </location>
</feature>
<protein>
    <submittedName>
        <fullName evidence="2">Uncharacterized protein</fullName>
    </submittedName>
</protein>
<dbReference type="AlphaFoldDB" id="W7QN71"/>
<sequence>MKKLITTLVLANGLLFSTSSLNAAPSQGYSATQQLGTCLVDSLNGKERKDLAKWIFFAMSAHPEIQPFAKVTNKDLDGTNRFVGGLITRLLTSDCPSQAKAALQESGSLAIQNAFRLVGEVAMQELMTNQQVTATIGAFEKYVDQAKMAELSQ</sequence>
<name>W7QN71_9ALTE</name>